<proteinExistence type="predicted"/>
<organism evidence="2 4">
    <name type="scientific">Didymodactylos carnosus</name>
    <dbReference type="NCBI Taxonomy" id="1234261"/>
    <lineage>
        <taxon>Eukaryota</taxon>
        <taxon>Metazoa</taxon>
        <taxon>Spiralia</taxon>
        <taxon>Gnathifera</taxon>
        <taxon>Rotifera</taxon>
        <taxon>Eurotatoria</taxon>
        <taxon>Bdelloidea</taxon>
        <taxon>Philodinida</taxon>
        <taxon>Philodinidae</taxon>
        <taxon>Didymodactylos</taxon>
    </lineage>
</organism>
<name>A0A815YJZ5_9BILA</name>
<dbReference type="EMBL" id="CAJOBC010095797">
    <property type="protein sequence ID" value="CAF4435261.1"/>
    <property type="molecule type" value="Genomic_DNA"/>
</dbReference>
<dbReference type="EMBL" id="CAJNOQ010029960">
    <property type="protein sequence ID" value="CAF1571712.1"/>
    <property type="molecule type" value="Genomic_DNA"/>
</dbReference>
<feature type="compositionally biased region" description="Basic residues" evidence="1">
    <location>
        <begin position="260"/>
        <end position="274"/>
    </location>
</feature>
<feature type="region of interest" description="Disordered" evidence="1">
    <location>
        <begin position="252"/>
        <end position="285"/>
    </location>
</feature>
<sequence>MNSIDDDDNDDALLRDPYGKLKVFLDQNLASFGQQLDDDQVQCEQQIHSTHVQVVKWANSIVEQAQRTEKQITSILKDLSLKNAETVHENNERYNKISKQVTCLWKQKQYKQALVVWKEFAGNFHYRPQVIKDIPILVMKELNLNDYFSYGRQEEQTTTTNGMINVINETKIVKENTNEDTVKRKEELTFGPSSIFYDDDNDKKHNVVLSSRTNDCTERSSSSYLRTTADPFCLRQSSKNDVILSTYPSKRCVSTTPSHQHNKNNNYKHRHRSSSRTSSRTSENKYTCQVNQADMLEIIFDISFDHHARNNHSRFLMAYDKQNILLVVSNNNILDSIDIQSRCVSRLIWESTETIVSLDYSLNRKLFCLFTKQLNLLLYDQRDQGNVVDNISLTLSHPDEQDDDIRELLSGCIYDDFIYYMYRNVSNIVMLAKRSLQTYELDFVPMDLTFLHPEVEQFQHFTVNHDHLILLTRTKQQRTKVSENNCAVQREVPTYTIVFLNFDLTYLNSFELLDAKHPLTIIFNEHKNLWLINDPQAHCIHCCNFDSYVLSIDTNAYALCSYENNLALIHNKTVRGLHLARYLEKLVF</sequence>
<accession>A0A815YJZ5</accession>
<dbReference type="Proteomes" id="UP000681722">
    <property type="component" value="Unassembled WGS sequence"/>
</dbReference>
<evidence type="ECO:0000256" key="1">
    <source>
        <dbReference type="SAM" id="MobiDB-lite"/>
    </source>
</evidence>
<comment type="caution">
    <text evidence="2">The sequence shown here is derived from an EMBL/GenBank/DDBJ whole genome shotgun (WGS) entry which is preliminary data.</text>
</comment>
<dbReference type="AlphaFoldDB" id="A0A815YJZ5"/>
<evidence type="ECO:0000313" key="4">
    <source>
        <dbReference type="Proteomes" id="UP000663829"/>
    </source>
</evidence>
<dbReference type="OrthoDB" id="10019616at2759"/>
<gene>
    <name evidence="2" type="ORF">GPM918_LOCUS40442</name>
    <name evidence="3" type="ORF">SRO942_LOCUS41386</name>
</gene>
<protein>
    <submittedName>
        <fullName evidence="2">Uncharacterized protein</fullName>
    </submittedName>
</protein>
<keyword evidence="4" id="KW-1185">Reference proteome</keyword>
<evidence type="ECO:0000313" key="3">
    <source>
        <dbReference type="EMBL" id="CAF4435261.1"/>
    </source>
</evidence>
<dbReference type="Proteomes" id="UP000663829">
    <property type="component" value="Unassembled WGS sequence"/>
</dbReference>
<evidence type="ECO:0000313" key="2">
    <source>
        <dbReference type="EMBL" id="CAF1571712.1"/>
    </source>
</evidence>
<reference evidence="2" key="1">
    <citation type="submission" date="2021-02" db="EMBL/GenBank/DDBJ databases">
        <authorList>
            <person name="Nowell W R."/>
        </authorList>
    </citation>
    <scope>NUCLEOTIDE SEQUENCE</scope>
</reference>